<evidence type="ECO:0000313" key="2">
    <source>
        <dbReference type="EMBL" id="KOM47776.1"/>
    </source>
</evidence>
<gene>
    <name evidence="2" type="ORF">LR48_Vigan07g148000</name>
</gene>
<dbReference type="Proteomes" id="UP000053144">
    <property type="component" value="Chromosome 7"/>
</dbReference>
<protein>
    <recommendedName>
        <fullName evidence="4">Transmembrane protein</fullName>
    </recommendedName>
</protein>
<feature type="transmembrane region" description="Helical" evidence="1">
    <location>
        <begin position="106"/>
        <end position="123"/>
    </location>
</feature>
<sequence>MPLSGKYRSTVSARLLFCPSAAIFPLSGDCGSSKCRSAVNGAERVSIEFNPLFFLFFFEFFLFFSAAFTSGGSFEGVRVASSTSPRAFVHQVVFRAQGRARFRGKLSRVLCLQYFFLCFPVVFA</sequence>
<keyword evidence="1" id="KW-1133">Transmembrane helix</keyword>
<dbReference type="Gramene" id="KOM47776">
    <property type="protein sequence ID" value="KOM47776"/>
    <property type="gene ID" value="LR48_Vigan07g148000"/>
</dbReference>
<dbReference type="EMBL" id="CM003377">
    <property type="protein sequence ID" value="KOM47776.1"/>
    <property type="molecule type" value="Genomic_DNA"/>
</dbReference>
<name>A0A0L9UYK2_PHAAN</name>
<accession>A0A0L9UYK2</accession>
<keyword evidence="1" id="KW-0812">Transmembrane</keyword>
<organism evidence="2 3">
    <name type="scientific">Phaseolus angularis</name>
    <name type="common">Azuki bean</name>
    <name type="synonym">Vigna angularis</name>
    <dbReference type="NCBI Taxonomy" id="3914"/>
    <lineage>
        <taxon>Eukaryota</taxon>
        <taxon>Viridiplantae</taxon>
        <taxon>Streptophyta</taxon>
        <taxon>Embryophyta</taxon>
        <taxon>Tracheophyta</taxon>
        <taxon>Spermatophyta</taxon>
        <taxon>Magnoliopsida</taxon>
        <taxon>eudicotyledons</taxon>
        <taxon>Gunneridae</taxon>
        <taxon>Pentapetalae</taxon>
        <taxon>rosids</taxon>
        <taxon>fabids</taxon>
        <taxon>Fabales</taxon>
        <taxon>Fabaceae</taxon>
        <taxon>Papilionoideae</taxon>
        <taxon>50 kb inversion clade</taxon>
        <taxon>NPAAA clade</taxon>
        <taxon>indigoferoid/millettioid clade</taxon>
        <taxon>Phaseoleae</taxon>
        <taxon>Vigna</taxon>
    </lineage>
</organism>
<feature type="transmembrane region" description="Helical" evidence="1">
    <location>
        <begin position="53"/>
        <end position="74"/>
    </location>
</feature>
<dbReference type="AlphaFoldDB" id="A0A0L9UYK2"/>
<evidence type="ECO:0008006" key="4">
    <source>
        <dbReference type="Google" id="ProtNLM"/>
    </source>
</evidence>
<keyword evidence="1" id="KW-0472">Membrane</keyword>
<reference evidence="3" key="1">
    <citation type="journal article" date="2015" name="Proc. Natl. Acad. Sci. U.S.A.">
        <title>Genome sequencing of adzuki bean (Vigna angularis) provides insight into high starch and low fat accumulation and domestication.</title>
        <authorList>
            <person name="Yang K."/>
            <person name="Tian Z."/>
            <person name="Chen C."/>
            <person name="Luo L."/>
            <person name="Zhao B."/>
            <person name="Wang Z."/>
            <person name="Yu L."/>
            <person name="Li Y."/>
            <person name="Sun Y."/>
            <person name="Li W."/>
            <person name="Chen Y."/>
            <person name="Li Y."/>
            <person name="Zhang Y."/>
            <person name="Ai D."/>
            <person name="Zhao J."/>
            <person name="Shang C."/>
            <person name="Ma Y."/>
            <person name="Wu B."/>
            <person name="Wang M."/>
            <person name="Gao L."/>
            <person name="Sun D."/>
            <person name="Zhang P."/>
            <person name="Guo F."/>
            <person name="Wang W."/>
            <person name="Li Y."/>
            <person name="Wang J."/>
            <person name="Varshney R.K."/>
            <person name="Wang J."/>
            <person name="Ling H.Q."/>
            <person name="Wan P."/>
        </authorList>
    </citation>
    <scope>NUCLEOTIDE SEQUENCE</scope>
    <source>
        <strain evidence="3">cv. Jingnong 6</strain>
    </source>
</reference>
<evidence type="ECO:0000256" key="1">
    <source>
        <dbReference type="SAM" id="Phobius"/>
    </source>
</evidence>
<evidence type="ECO:0000313" key="3">
    <source>
        <dbReference type="Proteomes" id="UP000053144"/>
    </source>
</evidence>
<proteinExistence type="predicted"/>